<evidence type="ECO:0000313" key="2">
    <source>
        <dbReference type="Proteomes" id="UP000694240"/>
    </source>
</evidence>
<evidence type="ECO:0000313" key="1">
    <source>
        <dbReference type="EMBL" id="KAG7585453.1"/>
    </source>
</evidence>
<protein>
    <submittedName>
        <fullName evidence="1">Uncharacterized protein</fullName>
    </submittedName>
</protein>
<name>A0A8T2BHR4_9BRAS</name>
<keyword evidence="2" id="KW-1185">Reference proteome</keyword>
<gene>
    <name evidence="1" type="ORF">ISN45_Aa02g008170</name>
</gene>
<comment type="caution">
    <text evidence="1">The sequence shown here is derived from an EMBL/GenBank/DDBJ whole genome shotgun (WGS) entry which is preliminary data.</text>
</comment>
<sequence length="135" mass="15581">MHAETTLLCRCIVNNNLVDCIDMKISISRVFKFRMEHVFIFHFSLPFIDPSEVRRKIVLEFSSSFNAFDIIECGVQILMDETDGSNNLGSVVFNEGSESEEEDIANDGDYVSVSRKHPRTMIFTNLKWGMQRQHL</sequence>
<organism evidence="1 2">
    <name type="scientific">Arabidopsis thaliana x Arabidopsis arenosa</name>
    <dbReference type="NCBI Taxonomy" id="1240361"/>
    <lineage>
        <taxon>Eukaryota</taxon>
        <taxon>Viridiplantae</taxon>
        <taxon>Streptophyta</taxon>
        <taxon>Embryophyta</taxon>
        <taxon>Tracheophyta</taxon>
        <taxon>Spermatophyta</taxon>
        <taxon>Magnoliopsida</taxon>
        <taxon>eudicotyledons</taxon>
        <taxon>Gunneridae</taxon>
        <taxon>Pentapetalae</taxon>
        <taxon>rosids</taxon>
        <taxon>malvids</taxon>
        <taxon>Brassicales</taxon>
        <taxon>Brassicaceae</taxon>
        <taxon>Camelineae</taxon>
        <taxon>Arabidopsis</taxon>
    </lineage>
</organism>
<dbReference type="Proteomes" id="UP000694240">
    <property type="component" value="Chromosome 7"/>
</dbReference>
<dbReference type="EMBL" id="JAEFBK010000007">
    <property type="protein sequence ID" value="KAG7585453.1"/>
    <property type="molecule type" value="Genomic_DNA"/>
</dbReference>
<accession>A0A8T2BHR4</accession>
<proteinExistence type="predicted"/>
<reference evidence="1 2" key="1">
    <citation type="submission" date="2020-12" db="EMBL/GenBank/DDBJ databases">
        <title>Concerted genomic and epigenomic changes stabilize Arabidopsis allopolyploids.</title>
        <authorList>
            <person name="Chen Z."/>
        </authorList>
    </citation>
    <scope>NUCLEOTIDE SEQUENCE [LARGE SCALE GENOMIC DNA]</scope>
    <source>
        <strain evidence="1">Allo738</strain>
        <tissue evidence="1">Leaf</tissue>
    </source>
</reference>
<dbReference type="AlphaFoldDB" id="A0A8T2BHR4"/>